<dbReference type="EMBL" id="CAJNOC010000972">
    <property type="protein sequence ID" value="CAF0822847.1"/>
    <property type="molecule type" value="Genomic_DNA"/>
</dbReference>
<evidence type="ECO:0000313" key="1">
    <source>
        <dbReference type="EMBL" id="CAF0822847.1"/>
    </source>
</evidence>
<comment type="caution">
    <text evidence="1">The sequence shown here is derived from an EMBL/GenBank/DDBJ whole genome shotgun (WGS) entry which is preliminary data.</text>
</comment>
<dbReference type="AlphaFoldDB" id="A0A813U2N2"/>
<protein>
    <submittedName>
        <fullName evidence="1">Uncharacterized protein</fullName>
    </submittedName>
</protein>
<evidence type="ECO:0000313" key="2">
    <source>
        <dbReference type="Proteomes" id="UP000663879"/>
    </source>
</evidence>
<gene>
    <name evidence="1" type="ORF">OXX778_LOCUS7561</name>
</gene>
<proteinExistence type="predicted"/>
<organism evidence="1 2">
    <name type="scientific">Brachionus calyciflorus</name>
    <dbReference type="NCBI Taxonomy" id="104777"/>
    <lineage>
        <taxon>Eukaryota</taxon>
        <taxon>Metazoa</taxon>
        <taxon>Spiralia</taxon>
        <taxon>Gnathifera</taxon>
        <taxon>Rotifera</taxon>
        <taxon>Eurotatoria</taxon>
        <taxon>Monogononta</taxon>
        <taxon>Pseudotrocha</taxon>
        <taxon>Ploima</taxon>
        <taxon>Brachionidae</taxon>
        <taxon>Brachionus</taxon>
    </lineage>
</organism>
<keyword evidence="2" id="KW-1185">Reference proteome</keyword>
<name>A0A813U2N2_9BILA</name>
<accession>A0A813U2N2</accession>
<reference evidence="1" key="1">
    <citation type="submission" date="2021-02" db="EMBL/GenBank/DDBJ databases">
        <authorList>
            <person name="Nowell W R."/>
        </authorList>
    </citation>
    <scope>NUCLEOTIDE SEQUENCE</scope>
    <source>
        <strain evidence="1">Ploen Becks lab</strain>
    </source>
</reference>
<dbReference type="Proteomes" id="UP000663879">
    <property type="component" value="Unassembled WGS sequence"/>
</dbReference>
<sequence>MNQQLILIILQNQESGEVPNAQLKKPSTRYYLNELNTLASTKDIFMVGYDLNDEEIFFNSKEVILRNLVNNLKLIKMPRFPLADLLKFYKFMKETNYSSDSLAESLILLYSSKCNGNLHDFKTLFKNFDCHIVKREDFEFYDELKFLFERIVKMDYFRSVMIESVKNIYGKCEFNFLDLELVMFVDIKRSMRFKLCPEYQKAVVFDLEFIRLIFHETVYVVLRSNMQNLNSSIPFLEKEKIQQPLVSEEDLIELGMKTEIKVFHGLLNLIDSLEAGELNFSFCKQFLNNFLDNQPVNFSIEESNCLTFKQEDFLKMALDYRPHKFKRFLH</sequence>